<evidence type="ECO:0000313" key="1">
    <source>
        <dbReference type="EMBL" id="SKB10419.1"/>
    </source>
</evidence>
<dbReference type="InterPro" id="IPR008492">
    <property type="entry name" value="Rv2714-like"/>
</dbReference>
<keyword evidence="1" id="KW-0647">Proteasome</keyword>
<dbReference type="AlphaFoldDB" id="A0A1T4Z8T0"/>
<dbReference type="RefSeq" id="WP_231948924.1">
    <property type="nucleotide sequence ID" value="NZ_LT796768.1"/>
</dbReference>
<organism evidence="1 2">
    <name type="scientific">Aeromicrobium choanae</name>
    <dbReference type="NCBI Taxonomy" id="1736691"/>
    <lineage>
        <taxon>Bacteria</taxon>
        <taxon>Bacillati</taxon>
        <taxon>Actinomycetota</taxon>
        <taxon>Actinomycetes</taxon>
        <taxon>Propionibacteriales</taxon>
        <taxon>Nocardioidaceae</taxon>
        <taxon>Aeromicrobium</taxon>
    </lineage>
</organism>
<dbReference type="Gene3D" id="3.40.50.10900">
    <property type="entry name" value="PAC-like subunit"/>
    <property type="match status" value="1"/>
</dbReference>
<gene>
    <name evidence="1" type="ORF">SAMN06295964_3324</name>
</gene>
<dbReference type="SUPFAM" id="SSF159659">
    <property type="entry name" value="Cgl1923-like"/>
    <property type="match status" value="1"/>
</dbReference>
<name>A0A1T4Z8T0_9ACTN</name>
<dbReference type="InterPro" id="IPR038389">
    <property type="entry name" value="PSMG2_sf"/>
</dbReference>
<dbReference type="Proteomes" id="UP000191040">
    <property type="component" value="Chromosome I"/>
</dbReference>
<protein>
    <submittedName>
        <fullName evidence="1">Proteasome assembly chaperone (PAC2) family protein</fullName>
    </submittedName>
</protein>
<dbReference type="PIRSF" id="PIRSF028754">
    <property type="entry name" value="UCP028754"/>
    <property type="match status" value="1"/>
</dbReference>
<dbReference type="InterPro" id="IPR019151">
    <property type="entry name" value="Proteasome_assmbl_chaperone_2"/>
</dbReference>
<reference evidence="2" key="1">
    <citation type="submission" date="2017-02" db="EMBL/GenBank/DDBJ databases">
        <authorList>
            <person name="Varghese N."/>
            <person name="Submissions S."/>
        </authorList>
    </citation>
    <scope>NUCLEOTIDE SEQUENCE [LARGE SCALE GENOMIC DNA]</scope>
    <source>
        <strain evidence="2">9H-4</strain>
    </source>
</reference>
<dbReference type="GO" id="GO:0000502">
    <property type="term" value="C:proteasome complex"/>
    <property type="evidence" value="ECO:0007669"/>
    <property type="project" value="UniProtKB-KW"/>
</dbReference>
<sequence>MTDADIPVLRNPWMVAAFEGWNDAADAATSTVDHLLEEWDAEIFAELDPEEFYDFQAVRPVIAPSENGSRDIVWPTPTLYLAHPPGQDRDVLLLRAVEPNYRWQAFCASVVELAQAAGVQELITLGALLADTPHTRPVPVTGSTNDPVLMERLSLDQSRYTGPIGITTVLSDVAARAGLATAGIWAAVPHYVAEPPCYKATLGLLGALEDAIGVGLPQGVLREMSEAWQRGADDLMEQDEDLLDYVRTLENERDAGDTPEASGDAIAREFERYLRRRGSDDA</sequence>
<proteinExistence type="predicted"/>
<accession>A0A1T4Z8T0</accession>
<dbReference type="STRING" id="1736691.SAMN06295964_3324"/>
<evidence type="ECO:0000313" key="2">
    <source>
        <dbReference type="Proteomes" id="UP000191040"/>
    </source>
</evidence>
<dbReference type="EMBL" id="LT796768">
    <property type="protein sequence ID" value="SKB10419.1"/>
    <property type="molecule type" value="Genomic_DNA"/>
</dbReference>
<dbReference type="Pfam" id="PF09754">
    <property type="entry name" value="PAC2"/>
    <property type="match status" value="1"/>
</dbReference>
<keyword evidence="2" id="KW-1185">Reference proteome</keyword>